<evidence type="ECO:0000313" key="2">
    <source>
        <dbReference type="EMBL" id="RCN41988.1"/>
    </source>
</evidence>
<keyword evidence="1" id="KW-0812">Transmembrane</keyword>
<feature type="transmembrane region" description="Helical" evidence="1">
    <location>
        <begin position="49"/>
        <end position="68"/>
    </location>
</feature>
<sequence>MNGSRDIIPFGDEKKAIDDDGWDNVSISSTETIEVANCSQRLRGFFLRLFLSLLVVGACAGALIWSFVNGLLQFR</sequence>
<reference evidence="2 3" key="1">
    <citation type="submission" date="2014-10" db="EMBL/GenBank/DDBJ databases">
        <title>Draft genome of the hookworm Ancylostoma caninum.</title>
        <authorList>
            <person name="Mitreva M."/>
        </authorList>
    </citation>
    <scope>NUCLEOTIDE SEQUENCE [LARGE SCALE GENOMIC DNA]</scope>
    <source>
        <strain evidence="2 3">Baltimore</strain>
    </source>
</reference>
<keyword evidence="3" id="KW-1185">Reference proteome</keyword>
<dbReference type="EMBL" id="JOJR01000214">
    <property type="protein sequence ID" value="RCN41988.1"/>
    <property type="molecule type" value="Genomic_DNA"/>
</dbReference>
<accession>A0A368GEB4</accession>
<organism evidence="2 3">
    <name type="scientific">Ancylostoma caninum</name>
    <name type="common">Dog hookworm</name>
    <dbReference type="NCBI Taxonomy" id="29170"/>
    <lineage>
        <taxon>Eukaryota</taxon>
        <taxon>Metazoa</taxon>
        <taxon>Ecdysozoa</taxon>
        <taxon>Nematoda</taxon>
        <taxon>Chromadorea</taxon>
        <taxon>Rhabditida</taxon>
        <taxon>Rhabditina</taxon>
        <taxon>Rhabditomorpha</taxon>
        <taxon>Strongyloidea</taxon>
        <taxon>Ancylostomatidae</taxon>
        <taxon>Ancylostomatinae</taxon>
        <taxon>Ancylostoma</taxon>
    </lineage>
</organism>
<dbReference type="AlphaFoldDB" id="A0A368GEB4"/>
<keyword evidence="1" id="KW-1133">Transmembrane helix</keyword>
<comment type="caution">
    <text evidence="2">The sequence shown here is derived from an EMBL/GenBank/DDBJ whole genome shotgun (WGS) entry which is preliminary data.</text>
</comment>
<proteinExistence type="predicted"/>
<dbReference type="Proteomes" id="UP000252519">
    <property type="component" value="Unassembled WGS sequence"/>
</dbReference>
<gene>
    <name evidence="2" type="ORF">ANCCAN_12035</name>
</gene>
<name>A0A368GEB4_ANCCA</name>
<evidence type="ECO:0000313" key="3">
    <source>
        <dbReference type="Proteomes" id="UP000252519"/>
    </source>
</evidence>
<evidence type="ECO:0000256" key="1">
    <source>
        <dbReference type="SAM" id="Phobius"/>
    </source>
</evidence>
<keyword evidence="1" id="KW-0472">Membrane</keyword>
<protein>
    <submittedName>
        <fullName evidence="2">Uncharacterized protein</fullName>
    </submittedName>
</protein>